<sequence>MKPDFPKLAWATTSSSHAPAYFAQTAEHALALLRSTNPADRQYLSNNMVHDHATGRGCLRRTSEALRDAAEELGAHFGFQRFLAQLTRQESPPAPPPPTPGGQPR</sequence>
<feature type="compositionally biased region" description="Pro residues" evidence="1">
    <location>
        <begin position="92"/>
        <end position="105"/>
    </location>
</feature>
<gene>
    <name evidence="2" type="ORF">G3I43_33195</name>
</gene>
<evidence type="ECO:0000256" key="1">
    <source>
        <dbReference type="SAM" id="MobiDB-lite"/>
    </source>
</evidence>
<evidence type="ECO:0000313" key="2">
    <source>
        <dbReference type="EMBL" id="NEB88985.1"/>
    </source>
</evidence>
<dbReference type="RefSeq" id="WP_164260546.1">
    <property type="nucleotide sequence ID" value="NZ_JAAGMK010000946.1"/>
</dbReference>
<proteinExistence type="predicted"/>
<accession>A0A6G3T254</accession>
<organism evidence="2">
    <name type="scientific">Streptomyces anulatus</name>
    <name type="common">Streptomyces chrysomallus</name>
    <dbReference type="NCBI Taxonomy" id="1892"/>
    <lineage>
        <taxon>Bacteria</taxon>
        <taxon>Bacillati</taxon>
        <taxon>Actinomycetota</taxon>
        <taxon>Actinomycetes</taxon>
        <taxon>Kitasatosporales</taxon>
        <taxon>Streptomycetaceae</taxon>
        <taxon>Streptomyces</taxon>
    </lineage>
</organism>
<comment type="caution">
    <text evidence="2">The sequence shown here is derived from an EMBL/GenBank/DDBJ whole genome shotgun (WGS) entry which is preliminary data.</text>
</comment>
<name>A0A6G3T254_STRAQ</name>
<feature type="region of interest" description="Disordered" evidence="1">
    <location>
        <begin position="86"/>
        <end position="105"/>
    </location>
</feature>
<dbReference type="AlphaFoldDB" id="A0A6G3T254"/>
<dbReference type="EMBL" id="JAAGMK010000946">
    <property type="protein sequence ID" value="NEB88985.1"/>
    <property type="molecule type" value="Genomic_DNA"/>
</dbReference>
<protein>
    <submittedName>
        <fullName evidence="2">Uncharacterized protein</fullName>
    </submittedName>
</protein>
<reference evidence="2" key="1">
    <citation type="submission" date="2020-01" db="EMBL/GenBank/DDBJ databases">
        <title>Insect and environment-associated Actinomycetes.</title>
        <authorList>
            <person name="Currrie C."/>
            <person name="Chevrette M."/>
            <person name="Carlson C."/>
            <person name="Stubbendieck R."/>
            <person name="Wendt-Pienkowski E."/>
        </authorList>
    </citation>
    <scope>NUCLEOTIDE SEQUENCE</scope>
    <source>
        <strain evidence="2">SID505</strain>
    </source>
</reference>